<dbReference type="Gene3D" id="3.30.70.1560">
    <property type="entry name" value="Alpha-L RNA-binding motif"/>
    <property type="match status" value="1"/>
</dbReference>
<dbReference type="Gene3D" id="3.10.290.10">
    <property type="entry name" value="RNA-binding S4 domain"/>
    <property type="match status" value="1"/>
</dbReference>
<dbReference type="AlphaFoldDB" id="A0A9D2NPC7"/>
<dbReference type="GO" id="GO:0120159">
    <property type="term" value="F:rRNA pseudouridine synthase activity"/>
    <property type="evidence" value="ECO:0007669"/>
    <property type="project" value="UniProtKB-ARBA"/>
</dbReference>
<keyword evidence="2 4" id="KW-0694">RNA-binding</keyword>
<comment type="caution">
    <text evidence="7">The sequence shown here is derived from an EMBL/GenBank/DDBJ whole genome shotgun (WGS) entry which is preliminary data.</text>
</comment>
<dbReference type="FunFam" id="3.30.70.1560:FF:000001">
    <property type="entry name" value="Pseudouridine synthase"/>
    <property type="match status" value="1"/>
</dbReference>
<dbReference type="InterPro" id="IPR036986">
    <property type="entry name" value="S4_RNA-bd_sf"/>
</dbReference>
<dbReference type="InterPro" id="IPR018496">
    <property type="entry name" value="PsdUridine_synth_RsuA/RluB_CS"/>
</dbReference>
<dbReference type="EC" id="5.4.99.-" evidence="5"/>
<dbReference type="SMART" id="SM00363">
    <property type="entry name" value="S4"/>
    <property type="match status" value="1"/>
</dbReference>
<name>A0A9D2NPC7_9FIRM</name>
<dbReference type="PROSITE" id="PS01149">
    <property type="entry name" value="PSI_RSU"/>
    <property type="match status" value="1"/>
</dbReference>
<dbReference type="EMBL" id="DWWM01000001">
    <property type="protein sequence ID" value="HJC35512.1"/>
    <property type="molecule type" value="Genomic_DNA"/>
</dbReference>
<dbReference type="InterPro" id="IPR020103">
    <property type="entry name" value="PsdUridine_synth_cat_dom_sf"/>
</dbReference>
<gene>
    <name evidence="7" type="ORF">H9702_00065</name>
</gene>
<evidence type="ECO:0000256" key="5">
    <source>
        <dbReference type="RuleBase" id="RU003887"/>
    </source>
</evidence>
<evidence type="ECO:0000256" key="1">
    <source>
        <dbReference type="ARBA" id="ARBA00008348"/>
    </source>
</evidence>
<evidence type="ECO:0000313" key="7">
    <source>
        <dbReference type="EMBL" id="HJC35512.1"/>
    </source>
</evidence>
<dbReference type="InterPro" id="IPR050343">
    <property type="entry name" value="RsuA_PseudoU_synthase"/>
</dbReference>
<evidence type="ECO:0000313" key="8">
    <source>
        <dbReference type="Proteomes" id="UP000823896"/>
    </source>
</evidence>
<dbReference type="FunFam" id="3.10.290.10:FF:000003">
    <property type="entry name" value="Pseudouridine synthase"/>
    <property type="match status" value="1"/>
</dbReference>
<reference evidence="7" key="2">
    <citation type="submission" date="2021-04" db="EMBL/GenBank/DDBJ databases">
        <authorList>
            <person name="Gilroy R."/>
        </authorList>
    </citation>
    <scope>NUCLEOTIDE SEQUENCE</scope>
    <source>
        <strain evidence="7">CHK187-11901</strain>
    </source>
</reference>
<dbReference type="PANTHER" id="PTHR47683:SF2">
    <property type="entry name" value="RNA-BINDING S4 DOMAIN-CONTAINING PROTEIN"/>
    <property type="match status" value="1"/>
</dbReference>
<dbReference type="NCBIfam" id="TIGR00093">
    <property type="entry name" value="pseudouridine synthase"/>
    <property type="match status" value="1"/>
</dbReference>
<dbReference type="InterPro" id="IPR042092">
    <property type="entry name" value="PsdUridine_s_RsuA/RluB/E/F_cat"/>
</dbReference>
<accession>A0A9D2NPC7</accession>
<dbReference type="GO" id="GO:0000455">
    <property type="term" value="P:enzyme-directed rRNA pseudouridine synthesis"/>
    <property type="evidence" value="ECO:0007669"/>
    <property type="project" value="UniProtKB-ARBA"/>
</dbReference>
<evidence type="ECO:0000256" key="2">
    <source>
        <dbReference type="ARBA" id="ARBA00022884"/>
    </source>
</evidence>
<dbReference type="Pfam" id="PF01479">
    <property type="entry name" value="S4"/>
    <property type="match status" value="1"/>
</dbReference>
<organism evidence="7 8">
    <name type="scientific">Candidatus Merdibacter merdavium</name>
    <dbReference type="NCBI Taxonomy" id="2838692"/>
    <lineage>
        <taxon>Bacteria</taxon>
        <taxon>Bacillati</taxon>
        <taxon>Bacillota</taxon>
        <taxon>Erysipelotrichia</taxon>
        <taxon>Erysipelotrichales</taxon>
        <taxon>Erysipelotrichaceae</taxon>
        <taxon>Merdibacter</taxon>
    </lineage>
</organism>
<dbReference type="PANTHER" id="PTHR47683">
    <property type="entry name" value="PSEUDOURIDINE SYNTHASE FAMILY PROTEIN-RELATED"/>
    <property type="match status" value="1"/>
</dbReference>
<dbReference type="SUPFAM" id="SSF55174">
    <property type="entry name" value="Alpha-L RNA-binding motif"/>
    <property type="match status" value="1"/>
</dbReference>
<dbReference type="InterPro" id="IPR020094">
    <property type="entry name" value="TruA/RsuA/RluB/E/F_N"/>
</dbReference>
<evidence type="ECO:0000256" key="3">
    <source>
        <dbReference type="ARBA" id="ARBA00023235"/>
    </source>
</evidence>
<dbReference type="CDD" id="cd00165">
    <property type="entry name" value="S4"/>
    <property type="match status" value="1"/>
</dbReference>
<comment type="similarity">
    <text evidence="1 5">Belongs to the pseudouridine synthase RsuA family.</text>
</comment>
<protein>
    <recommendedName>
        <fullName evidence="5">Pseudouridine synthase</fullName>
        <ecNumber evidence="5">5.4.99.-</ecNumber>
    </recommendedName>
</protein>
<evidence type="ECO:0000259" key="6">
    <source>
        <dbReference type="SMART" id="SM00363"/>
    </source>
</evidence>
<dbReference type="InterPro" id="IPR006145">
    <property type="entry name" value="PsdUridine_synth_RsuA/RluA"/>
</dbReference>
<dbReference type="InterPro" id="IPR000748">
    <property type="entry name" value="PsdUridine_synth_RsuA/RluB/E/F"/>
</dbReference>
<proteinExistence type="inferred from homology"/>
<dbReference type="GO" id="GO:0005829">
    <property type="term" value="C:cytosol"/>
    <property type="evidence" value="ECO:0007669"/>
    <property type="project" value="UniProtKB-ARBA"/>
</dbReference>
<dbReference type="SUPFAM" id="SSF55120">
    <property type="entry name" value="Pseudouridine synthase"/>
    <property type="match status" value="1"/>
</dbReference>
<reference evidence="7" key="1">
    <citation type="journal article" date="2021" name="PeerJ">
        <title>Extensive microbial diversity within the chicken gut microbiome revealed by metagenomics and culture.</title>
        <authorList>
            <person name="Gilroy R."/>
            <person name="Ravi A."/>
            <person name="Getino M."/>
            <person name="Pursley I."/>
            <person name="Horton D.L."/>
            <person name="Alikhan N.F."/>
            <person name="Baker D."/>
            <person name="Gharbi K."/>
            <person name="Hall N."/>
            <person name="Watson M."/>
            <person name="Adriaenssens E.M."/>
            <person name="Foster-Nyarko E."/>
            <person name="Jarju S."/>
            <person name="Secka A."/>
            <person name="Antonio M."/>
            <person name="Oren A."/>
            <person name="Chaudhuri R.R."/>
            <person name="La Ragione R."/>
            <person name="Hildebrand F."/>
            <person name="Pallen M.J."/>
        </authorList>
    </citation>
    <scope>NUCLEOTIDE SEQUENCE</scope>
    <source>
        <strain evidence="7">CHK187-11901</strain>
    </source>
</reference>
<dbReference type="CDD" id="cd02870">
    <property type="entry name" value="PseudoU_synth_RsuA_like"/>
    <property type="match status" value="1"/>
</dbReference>
<dbReference type="InterPro" id="IPR002942">
    <property type="entry name" value="S4_RNA-bd"/>
</dbReference>
<dbReference type="Proteomes" id="UP000823896">
    <property type="component" value="Unassembled WGS sequence"/>
</dbReference>
<feature type="domain" description="RNA-binding S4" evidence="6">
    <location>
        <begin position="2"/>
        <end position="61"/>
    </location>
</feature>
<dbReference type="GO" id="GO:0003723">
    <property type="term" value="F:RNA binding"/>
    <property type="evidence" value="ECO:0007669"/>
    <property type="project" value="UniProtKB-KW"/>
</dbReference>
<evidence type="ECO:0000256" key="4">
    <source>
        <dbReference type="PROSITE-ProRule" id="PRU00182"/>
    </source>
</evidence>
<keyword evidence="3 5" id="KW-0413">Isomerase</keyword>
<dbReference type="Pfam" id="PF00849">
    <property type="entry name" value="PseudoU_synth_2"/>
    <property type="match status" value="1"/>
</dbReference>
<dbReference type="PROSITE" id="PS50889">
    <property type="entry name" value="S4"/>
    <property type="match status" value="1"/>
</dbReference>
<dbReference type="Gene3D" id="3.30.70.580">
    <property type="entry name" value="Pseudouridine synthase I, catalytic domain, N-terminal subdomain"/>
    <property type="match status" value="1"/>
</dbReference>
<sequence>MERLQKVIAASGITSRRKAEQFIVEGRVKVNGEVVDRLGAQVKKGDIIEVDGERIVRENKVYYLMNKPKHTLCASSDDRGRRTVIDLMDCEERVFSVGRLDYDTSGALIITNDGEFANLIVHPRYHLPKTYNLTINGILDGRDMKALKEGVVLDDGYKTLPCKFKITEKDTKKNQCSFDLTIYEGKNRQIKRMMEALGYTVRRLHRKQIAFLGCSDLSQGEYRLLRPHEVKMLRALAIKGKITNLR</sequence>